<sequence length="249" mass="27047">MITVSVTVENANNWKGIWNGISSDGNVRVGGYECSFMNALNGFRPLSQVHCRLEIPTRLAVNADGQIGPIAIYFRQDLSATADAWVVLCGQNYQEGKFFFNGVEYDQSAGSLPDSLQLTINDMGWDPGSNYGYFLESSDWALSEVAIWRGALRADELRAVSSHFMQKLSAGSSAPYNHTLNVSCGSSTAAMNKMSPYVSDLGCFFSSQVYQSTCDASMFGASRGATGQLGTARLVPPSARRELEAAWRV</sequence>
<dbReference type="PaxDb" id="55529-EKX50330"/>
<reference evidence="1 3" key="1">
    <citation type="journal article" date="2012" name="Nature">
        <title>Algal genomes reveal evolutionary mosaicism and the fate of nucleomorphs.</title>
        <authorList>
            <consortium name="DOE Joint Genome Institute"/>
            <person name="Curtis B.A."/>
            <person name="Tanifuji G."/>
            <person name="Burki F."/>
            <person name="Gruber A."/>
            <person name="Irimia M."/>
            <person name="Maruyama S."/>
            <person name="Arias M.C."/>
            <person name="Ball S.G."/>
            <person name="Gile G.H."/>
            <person name="Hirakawa Y."/>
            <person name="Hopkins J.F."/>
            <person name="Kuo A."/>
            <person name="Rensing S.A."/>
            <person name="Schmutz J."/>
            <person name="Symeonidi A."/>
            <person name="Elias M."/>
            <person name="Eveleigh R.J."/>
            <person name="Herman E.K."/>
            <person name="Klute M.J."/>
            <person name="Nakayama T."/>
            <person name="Obornik M."/>
            <person name="Reyes-Prieto A."/>
            <person name="Armbrust E.V."/>
            <person name="Aves S.J."/>
            <person name="Beiko R.G."/>
            <person name="Coutinho P."/>
            <person name="Dacks J.B."/>
            <person name="Durnford D.G."/>
            <person name="Fast N.M."/>
            <person name="Green B.R."/>
            <person name="Grisdale C.J."/>
            <person name="Hempel F."/>
            <person name="Henrissat B."/>
            <person name="Hoppner M.P."/>
            <person name="Ishida K."/>
            <person name="Kim E."/>
            <person name="Koreny L."/>
            <person name="Kroth P.G."/>
            <person name="Liu Y."/>
            <person name="Malik S.B."/>
            <person name="Maier U.G."/>
            <person name="McRose D."/>
            <person name="Mock T."/>
            <person name="Neilson J.A."/>
            <person name="Onodera N.T."/>
            <person name="Poole A.M."/>
            <person name="Pritham E.J."/>
            <person name="Richards T.A."/>
            <person name="Rocap G."/>
            <person name="Roy S.W."/>
            <person name="Sarai C."/>
            <person name="Schaack S."/>
            <person name="Shirato S."/>
            <person name="Slamovits C.H."/>
            <person name="Spencer D.F."/>
            <person name="Suzuki S."/>
            <person name="Worden A.Z."/>
            <person name="Zauner S."/>
            <person name="Barry K."/>
            <person name="Bell C."/>
            <person name="Bharti A.K."/>
            <person name="Crow J.A."/>
            <person name="Grimwood J."/>
            <person name="Kramer R."/>
            <person name="Lindquist E."/>
            <person name="Lucas S."/>
            <person name="Salamov A."/>
            <person name="McFadden G.I."/>
            <person name="Lane C.E."/>
            <person name="Keeling P.J."/>
            <person name="Gray M.W."/>
            <person name="Grigoriev I.V."/>
            <person name="Archibald J.M."/>
        </authorList>
    </citation>
    <scope>NUCLEOTIDE SEQUENCE</scope>
    <source>
        <strain evidence="1 3">CCMP2712</strain>
    </source>
</reference>
<evidence type="ECO:0000313" key="2">
    <source>
        <dbReference type="EnsemblProtists" id="EKX50330"/>
    </source>
</evidence>
<dbReference type="GeneID" id="17306891"/>
<accession>L1JQ87</accession>
<protein>
    <submittedName>
        <fullName evidence="1 2">Uncharacterized protein</fullName>
    </submittedName>
</protein>
<evidence type="ECO:0000313" key="1">
    <source>
        <dbReference type="EMBL" id="EKX50330.1"/>
    </source>
</evidence>
<proteinExistence type="predicted"/>
<dbReference type="RefSeq" id="XP_005837310.1">
    <property type="nucleotide sequence ID" value="XM_005837253.1"/>
</dbReference>
<dbReference type="EnsemblProtists" id="EKX50330">
    <property type="protein sequence ID" value="EKX50330"/>
    <property type="gene ID" value="GUITHDRAFT_135475"/>
</dbReference>
<dbReference type="KEGG" id="gtt:GUITHDRAFT_135475"/>
<organism evidence="1">
    <name type="scientific">Guillardia theta (strain CCMP2712)</name>
    <name type="common">Cryptophyte</name>
    <dbReference type="NCBI Taxonomy" id="905079"/>
    <lineage>
        <taxon>Eukaryota</taxon>
        <taxon>Cryptophyceae</taxon>
        <taxon>Pyrenomonadales</taxon>
        <taxon>Geminigeraceae</taxon>
        <taxon>Guillardia</taxon>
    </lineage>
</organism>
<dbReference type="AlphaFoldDB" id="L1JQ87"/>
<keyword evidence="3" id="KW-1185">Reference proteome</keyword>
<dbReference type="EMBL" id="JH992979">
    <property type="protein sequence ID" value="EKX50330.1"/>
    <property type="molecule type" value="Genomic_DNA"/>
</dbReference>
<gene>
    <name evidence="1" type="ORF">GUITHDRAFT_135475</name>
</gene>
<dbReference type="Proteomes" id="UP000011087">
    <property type="component" value="Unassembled WGS sequence"/>
</dbReference>
<reference evidence="2" key="3">
    <citation type="submission" date="2015-06" db="UniProtKB">
        <authorList>
            <consortium name="EnsemblProtists"/>
        </authorList>
    </citation>
    <scope>IDENTIFICATION</scope>
</reference>
<name>L1JQ87_GUITC</name>
<dbReference type="HOGENOM" id="CLU_1117491_0_0_1"/>
<evidence type="ECO:0000313" key="3">
    <source>
        <dbReference type="Proteomes" id="UP000011087"/>
    </source>
</evidence>
<reference evidence="3" key="2">
    <citation type="submission" date="2012-11" db="EMBL/GenBank/DDBJ databases">
        <authorList>
            <person name="Kuo A."/>
            <person name="Curtis B.A."/>
            <person name="Tanifuji G."/>
            <person name="Burki F."/>
            <person name="Gruber A."/>
            <person name="Irimia M."/>
            <person name="Maruyama S."/>
            <person name="Arias M.C."/>
            <person name="Ball S.G."/>
            <person name="Gile G.H."/>
            <person name="Hirakawa Y."/>
            <person name="Hopkins J.F."/>
            <person name="Rensing S.A."/>
            <person name="Schmutz J."/>
            <person name="Symeonidi A."/>
            <person name="Elias M."/>
            <person name="Eveleigh R.J."/>
            <person name="Herman E.K."/>
            <person name="Klute M.J."/>
            <person name="Nakayama T."/>
            <person name="Obornik M."/>
            <person name="Reyes-Prieto A."/>
            <person name="Armbrust E.V."/>
            <person name="Aves S.J."/>
            <person name="Beiko R.G."/>
            <person name="Coutinho P."/>
            <person name="Dacks J.B."/>
            <person name="Durnford D.G."/>
            <person name="Fast N.M."/>
            <person name="Green B.R."/>
            <person name="Grisdale C."/>
            <person name="Hempe F."/>
            <person name="Henrissat B."/>
            <person name="Hoppner M.P."/>
            <person name="Ishida K.-I."/>
            <person name="Kim E."/>
            <person name="Koreny L."/>
            <person name="Kroth P.G."/>
            <person name="Liu Y."/>
            <person name="Malik S.-B."/>
            <person name="Maier U.G."/>
            <person name="McRose D."/>
            <person name="Mock T."/>
            <person name="Neilson J.A."/>
            <person name="Onodera N.T."/>
            <person name="Poole A.M."/>
            <person name="Pritham E.J."/>
            <person name="Richards T.A."/>
            <person name="Rocap G."/>
            <person name="Roy S.W."/>
            <person name="Sarai C."/>
            <person name="Schaack S."/>
            <person name="Shirato S."/>
            <person name="Slamovits C.H."/>
            <person name="Spencer D.F."/>
            <person name="Suzuki S."/>
            <person name="Worden A.Z."/>
            <person name="Zauner S."/>
            <person name="Barry K."/>
            <person name="Bell C."/>
            <person name="Bharti A.K."/>
            <person name="Crow J.A."/>
            <person name="Grimwood J."/>
            <person name="Kramer R."/>
            <person name="Lindquist E."/>
            <person name="Lucas S."/>
            <person name="Salamov A."/>
            <person name="McFadden G.I."/>
            <person name="Lane C.E."/>
            <person name="Keeling P.J."/>
            <person name="Gray M.W."/>
            <person name="Grigoriev I.V."/>
            <person name="Archibald J.M."/>
        </authorList>
    </citation>
    <scope>NUCLEOTIDE SEQUENCE</scope>
    <source>
        <strain evidence="3">CCMP2712</strain>
    </source>
</reference>